<dbReference type="EMBL" id="CP094529">
    <property type="protein sequence ID" value="UOE39338.1"/>
    <property type="molecule type" value="Genomic_DNA"/>
</dbReference>
<dbReference type="GO" id="GO:0016746">
    <property type="term" value="F:acyltransferase activity"/>
    <property type="evidence" value="ECO:0007669"/>
    <property type="project" value="UniProtKB-KW"/>
</dbReference>
<dbReference type="RefSeq" id="WP_243577510.1">
    <property type="nucleotide sequence ID" value="NZ_CP094529.1"/>
</dbReference>
<keyword evidence="3" id="KW-1185">Reference proteome</keyword>
<dbReference type="EC" id="2.3.1.-" evidence="2"/>
<dbReference type="SUPFAM" id="SSF55729">
    <property type="entry name" value="Acyl-CoA N-acyltransferases (Nat)"/>
    <property type="match status" value="1"/>
</dbReference>
<feature type="domain" description="N-acetyltransferase" evidence="1">
    <location>
        <begin position="7"/>
        <end position="168"/>
    </location>
</feature>
<dbReference type="PROSITE" id="PS51186">
    <property type="entry name" value="GNAT"/>
    <property type="match status" value="1"/>
</dbReference>
<dbReference type="InterPro" id="IPR016181">
    <property type="entry name" value="Acyl_CoA_acyltransferase"/>
</dbReference>
<evidence type="ECO:0000259" key="1">
    <source>
        <dbReference type="PROSITE" id="PS51186"/>
    </source>
</evidence>
<reference evidence="2 3" key="1">
    <citation type="submission" date="2022-03" db="EMBL/GenBank/DDBJ databases">
        <title>Chryseobacterium sp. isolated from the Andong Sikhe.</title>
        <authorList>
            <person name="Won M."/>
            <person name="Kim S.-J."/>
            <person name="Kwon S.-W."/>
        </authorList>
    </citation>
    <scope>NUCLEOTIDE SEQUENCE [LARGE SCALE GENOMIC DNA]</scope>
    <source>
        <strain evidence="2 3">ADR-1</strain>
    </source>
</reference>
<protein>
    <submittedName>
        <fullName evidence="2">GNAT family N-acetyltransferase</fullName>
        <ecNumber evidence="2">2.3.1.-</ecNumber>
    </submittedName>
</protein>
<organism evidence="2 3">
    <name type="scientific">Chryseobacterium oryzae</name>
    <dbReference type="NCBI Taxonomy" id="2929799"/>
    <lineage>
        <taxon>Bacteria</taxon>
        <taxon>Pseudomonadati</taxon>
        <taxon>Bacteroidota</taxon>
        <taxon>Flavobacteriia</taxon>
        <taxon>Flavobacteriales</taxon>
        <taxon>Weeksellaceae</taxon>
        <taxon>Chryseobacterium group</taxon>
        <taxon>Chryseobacterium</taxon>
    </lineage>
</organism>
<dbReference type="Proteomes" id="UP000831068">
    <property type="component" value="Chromosome"/>
</dbReference>
<dbReference type="InterPro" id="IPR000182">
    <property type="entry name" value="GNAT_dom"/>
</dbReference>
<dbReference type="Gene3D" id="3.40.630.30">
    <property type="match status" value="1"/>
</dbReference>
<evidence type="ECO:0000313" key="2">
    <source>
        <dbReference type="EMBL" id="UOE39338.1"/>
    </source>
</evidence>
<dbReference type="Pfam" id="PF00583">
    <property type="entry name" value="Acetyltransf_1"/>
    <property type="match status" value="1"/>
</dbReference>
<sequence length="172" mass="19788">MTDNNVITFRKANSQDIDDIWKIIQQAIERRKKDGSTQWQNGYPNRQTIERDVEKDFAYVLLVDHQIAVYSALIINDEPAYSKIDGKWLSEGDFIVVHRVAVDNNFAGKGLVKILFEKIEEFAVSQKINSIKVDTNYDNMAMLKILESKGYTYCGEVMLADGMRKAFEKLII</sequence>
<accession>A0ABY4BJG7</accession>
<name>A0ABY4BJG7_9FLAO</name>
<dbReference type="CDD" id="cd04301">
    <property type="entry name" value="NAT_SF"/>
    <property type="match status" value="1"/>
</dbReference>
<proteinExistence type="predicted"/>
<gene>
    <name evidence="2" type="ORF">MTP08_06075</name>
</gene>
<evidence type="ECO:0000313" key="3">
    <source>
        <dbReference type="Proteomes" id="UP000831068"/>
    </source>
</evidence>
<keyword evidence="2" id="KW-0808">Transferase</keyword>
<keyword evidence="2" id="KW-0012">Acyltransferase</keyword>